<reference evidence="1" key="1">
    <citation type="journal article" date="2015" name="Nature">
        <title>Complex archaea that bridge the gap between prokaryotes and eukaryotes.</title>
        <authorList>
            <person name="Spang A."/>
            <person name="Saw J.H."/>
            <person name="Jorgensen S.L."/>
            <person name="Zaremba-Niedzwiedzka K."/>
            <person name="Martijn J."/>
            <person name="Lind A.E."/>
            <person name="van Eijk R."/>
            <person name="Schleper C."/>
            <person name="Guy L."/>
            <person name="Ettema T.J."/>
        </authorList>
    </citation>
    <scope>NUCLEOTIDE SEQUENCE</scope>
</reference>
<gene>
    <name evidence="1" type="ORF">LCGC14_1145810</name>
</gene>
<organism evidence="1">
    <name type="scientific">marine sediment metagenome</name>
    <dbReference type="NCBI Taxonomy" id="412755"/>
    <lineage>
        <taxon>unclassified sequences</taxon>
        <taxon>metagenomes</taxon>
        <taxon>ecological metagenomes</taxon>
    </lineage>
</organism>
<proteinExistence type="predicted"/>
<comment type="caution">
    <text evidence="1">The sequence shown here is derived from an EMBL/GenBank/DDBJ whole genome shotgun (WGS) entry which is preliminary data.</text>
</comment>
<dbReference type="EMBL" id="LAZR01005474">
    <property type="protein sequence ID" value="KKM99632.1"/>
    <property type="molecule type" value="Genomic_DNA"/>
</dbReference>
<name>A0A0F9Q2J7_9ZZZZ</name>
<dbReference type="AlphaFoldDB" id="A0A0F9Q2J7"/>
<protein>
    <submittedName>
        <fullName evidence="1">Uncharacterized protein</fullName>
    </submittedName>
</protein>
<accession>A0A0F9Q2J7</accession>
<evidence type="ECO:0000313" key="1">
    <source>
        <dbReference type="EMBL" id="KKM99632.1"/>
    </source>
</evidence>
<sequence>MSEFDYEVLASCQYQVPGPNNPNDVVDCGEPASYRVWWDKDFEEFVCQEHLDFMVKCEFEDHTLDERGMK</sequence>